<dbReference type="PANTHER" id="PTHR36617">
    <property type="entry name" value="PROTEIN, PUTATIVE-RELATED"/>
    <property type="match status" value="1"/>
</dbReference>
<name>A0A699JZN1_TANCI</name>
<reference evidence="2" key="1">
    <citation type="journal article" date="2019" name="Sci. Rep.">
        <title>Draft genome of Tanacetum cinerariifolium, the natural source of mosquito coil.</title>
        <authorList>
            <person name="Yamashiro T."/>
            <person name="Shiraishi A."/>
            <person name="Satake H."/>
            <person name="Nakayama K."/>
        </authorList>
    </citation>
    <scope>NUCLEOTIDE SEQUENCE</scope>
</reference>
<dbReference type="EMBL" id="BKCJ010467551">
    <property type="protein sequence ID" value="GFA67970.1"/>
    <property type="molecule type" value="Genomic_DNA"/>
</dbReference>
<protein>
    <submittedName>
        <fullName evidence="2">RNA-directed DNA polymerase, eukaryota</fullName>
    </submittedName>
</protein>
<feature type="domain" description="Reverse transcriptase zinc-binding" evidence="1">
    <location>
        <begin position="130"/>
        <end position="207"/>
    </location>
</feature>
<sequence length="209" mass="24419">MVTLWEVTKPHGGFIRKISLYGLGLLRRRMGIRAKLMRRLKLNTSFWDDCWIEGDSLRNRFPRLYTLESCKRITVGEKMRQPSLEFSFRRNTRGGVEQEQLGDLVTLIHDVSLSPMADRWTWALENSREFTVSSVRKHIEDKLIPVVGSKTRWIKYVPIKVNVNAWKVKLDALPTRFNVSRRGIHIDSIMCAVCDQGVETSRHLFFRVT</sequence>
<dbReference type="GO" id="GO:0003964">
    <property type="term" value="F:RNA-directed DNA polymerase activity"/>
    <property type="evidence" value="ECO:0007669"/>
    <property type="project" value="UniProtKB-KW"/>
</dbReference>
<evidence type="ECO:0000313" key="2">
    <source>
        <dbReference type="EMBL" id="GFA67970.1"/>
    </source>
</evidence>
<accession>A0A699JZN1</accession>
<dbReference type="AlphaFoldDB" id="A0A699JZN1"/>
<gene>
    <name evidence="2" type="ORF">Tci_639942</name>
</gene>
<organism evidence="2">
    <name type="scientific">Tanacetum cinerariifolium</name>
    <name type="common">Dalmatian daisy</name>
    <name type="synonym">Chrysanthemum cinerariifolium</name>
    <dbReference type="NCBI Taxonomy" id="118510"/>
    <lineage>
        <taxon>Eukaryota</taxon>
        <taxon>Viridiplantae</taxon>
        <taxon>Streptophyta</taxon>
        <taxon>Embryophyta</taxon>
        <taxon>Tracheophyta</taxon>
        <taxon>Spermatophyta</taxon>
        <taxon>Magnoliopsida</taxon>
        <taxon>eudicotyledons</taxon>
        <taxon>Gunneridae</taxon>
        <taxon>Pentapetalae</taxon>
        <taxon>asterids</taxon>
        <taxon>campanulids</taxon>
        <taxon>Asterales</taxon>
        <taxon>Asteraceae</taxon>
        <taxon>Asteroideae</taxon>
        <taxon>Anthemideae</taxon>
        <taxon>Anthemidinae</taxon>
        <taxon>Tanacetum</taxon>
    </lineage>
</organism>
<proteinExistence type="predicted"/>
<dbReference type="PANTHER" id="PTHR36617:SF16">
    <property type="entry name" value="OS04G0516500 PROTEIN"/>
    <property type="match status" value="1"/>
</dbReference>
<keyword evidence="2" id="KW-0808">Transferase</keyword>
<keyword evidence="2" id="KW-0695">RNA-directed DNA polymerase</keyword>
<comment type="caution">
    <text evidence="2">The sequence shown here is derived from an EMBL/GenBank/DDBJ whole genome shotgun (WGS) entry which is preliminary data.</text>
</comment>
<dbReference type="InterPro" id="IPR026960">
    <property type="entry name" value="RVT-Znf"/>
</dbReference>
<dbReference type="Pfam" id="PF13966">
    <property type="entry name" value="zf-RVT"/>
    <property type="match status" value="1"/>
</dbReference>
<evidence type="ECO:0000259" key="1">
    <source>
        <dbReference type="Pfam" id="PF13966"/>
    </source>
</evidence>
<keyword evidence="2" id="KW-0548">Nucleotidyltransferase</keyword>